<sequence>MRLKTFQAETMTEAMDLVRQTLGDEAIIVSTYTHRNLIGSTKPLAMKAARQLTIAMLLVVVITALYGGIYMIVDPSGTSLHLPPSTRVPFLFIHKTFLWTTFEKLYCTGAILGV</sequence>
<evidence type="ECO:0000313" key="3">
    <source>
        <dbReference type="Proteomes" id="UP000197003"/>
    </source>
</evidence>
<feature type="transmembrane region" description="Helical" evidence="1">
    <location>
        <begin position="52"/>
        <end position="73"/>
    </location>
</feature>
<evidence type="ECO:0000313" key="2">
    <source>
        <dbReference type="EMBL" id="ASD65339.1"/>
    </source>
</evidence>
<protein>
    <submittedName>
        <fullName evidence="2">Uncharacterized protein</fullName>
    </submittedName>
</protein>
<dbReference type="RefSeq" id="WP_088566717.1">
    <property type="nucleotide sequence ID" value="NZ_CP020946.1"/>
</dbReference>
<keyword evidence="1" id="KW-0812">Transmembrane</keyword>
<dbReference type="OrthoDB" id="9778554at2"/>
<keyword evidence="1" id="KW-1133">Transmembrane helix</keyword>
<accession>A0A1Z3NCY6</accession>
<dbReference type="EMBL" id="CP020946">
    <property type="protein sequence ID" value="ASD65339.1"/>
    <property type="molecule type" value="Genomic_DNA"/>
</dbReference>
<name>A0A1Z3NCY6_BDEBC</name>
<organism evidence="2 3">
    <name type="scientific">Bdellovibrio bacteriovorus</name>
    <dbReference type="NCBI Taxonomy" id="959"/>
    <lineage>
        <taxon>Bacteria</taxon>
        <taxon>Pseudomonadati</taxon>
        <taxon>Bdellovibrionota</taxon>
        <taxon>Bdellovibrionia</taxon>
        <taxon>Bdellovibrionales</taxon>
        <taxon>Pseudobdellovibrionaceae</taxon>
        <taxon>Bdellovibrio</taxon>
    </lineage>
</organism>
<evidence type="ECO:0000256" key="1">
    <source>
        <dbReference type="SAM" id="Phobius"/>
    </source>
</evidence>
<dbReference type="AlphaFoldDB" id="A0A1Z3NCY6"/>
<proteinExistence type="predicted"/>
<gene>
    <name evidence="2" type="ORF">B9G79_18080</name>
</gene>
<dbReference type="Proteomes" id="UP000197003">
    <property type="component" value="Chromosome"/>
</dbReference>
<keyword evidence="1" id="KW-0472">Membrane</keyword>
<reference evidence="2 3" key="1">
    <citation type="submission" date="2017-04" db="EMBL/GenBank/DDBJ databases">
        <title>Whole genome sequence of Bdellovibrio bacteriovorus strain SSB218315.</title>
        <authorList>
            <person name="Oyedara O."/>
            <person name="Rodriguez-Perez M.A."/>
        </authorList>
    </citation>
    <scope>NUCLEOTIDE SEQUENCE [LARGE SCALE GENOMIC DNA]</scope>
    <source>
        <strain evidence="2 3">SSB218315</strain>
    </source>
</reference>